<evidence type="ECO:0000256" key="4">
    <source>
        <dbReference type="ARBA" id="ARBA00023054"/>
    </source>
</evidence>
<dbReference type="GO" id="GO:0042147">
    <property type="term" value="P:retrograde transport, endosome to Golgi"/>
    <property type="evidence" value="ECO:0007669"/>
    <property type="project" value="UniProtKB-UniRule"/>
</dbReference>
<evidence type="ECO:0000256" key="2">
    <source>
        <dbReference type="ARBA" id="ARBA00016122"/>
    </source>
</evidence>
<protein>
    <recommendedName>
        <fullName evidence="2 5">Vacuolar protein sorting-associated protein 51 homolog</fullName>
    </recommendedName>
</protein>
<comment type="similarity">
    <text evidence="1 5">Belongs to the VPS51 family.</text>
</comment>
<sequence>MRSDFQIMQEEMNKLSENMGKITRFSAEISESLKESGTNVSRLCSTRQLLDKLQFLFLLPTQLSNAIKDGRYTDAVRDYARAQRVLQRYGNQPSFQSIQTECEEIISDLKKTLRDRLFSSVTTASELAESVGLLQQLQESDSSLEEMFLTCAESRLEQHLQTLTSLIDKCDILEWVEKCNSMLLNDLGIIVSCYHEMFANQNNELPEFAESIMSQLFHLFESVLKTPDNVGTEIYIRGLDKFFRKLQAMTDIISSESMSNRSVEIVVQCIFHKALIQSKSVQLQFKENLTRIRQSLASKGTESIDLKEILNSLQVYLIEKVQASLLDLMAFLQNSLSFGLKSWCAKTVSDACWKIISETMINLSELVKKLVGPQTSNNIPFELLLILAKLCLEMQDSGVTTLHSHLLKLLDESAPGFKADNKDTNEIMVHLATAAQAALDTEVVYIGQTAAQMLRVSVLARDWLRAPEPRGPRAVCRRVVETLTSADAAAAQLFPSGVKQSSDSSRRTLWPRIPSSFSPISRIFSERIEVFSPAGADRAALSTGALKVALKALVECVRLRTFGRHGLQQLQVDVHFLQQRLSCIGNDERLLNALLEDALASAQLRCVDPQLMEPSKLKEGVTFDRVLYSIQNSESDNNTRPRSYCWIVRIHNIVQDFNNNCATKFHHNDAINNKLWVQEMNKLDTDSPVLYYKEQKARSDKLDADDLVVHFAH</sequence>
<dbReference type="InterPro" id="IPR016159">
    <property type="entry name" value="Cullin_repeat-like_dom_sf"/>
</dbReference>
<dbReference type="GO" id="GO:1990745">
    <property type="term" value="C:EARP complex"/>
    <property type="evidence" value="ECO:0007669"/>
    <property type="project" value="TreeGrafter"/>
</dbReference>
<comment type="subunit">
    <text evidence="5">Component of the Golgi-associated retrograde protein (GARP) complex.</text>
</comment>
<evidence type="ECO:0000256" key="5">
    <source>
        <dbReference type="RuleBase" id="RU368010"/>
    </source>
</evidence>
<reference evidence="7 8" key="1">
    <citation type="journal article" date="2019" name="Commun. Biol.">
        <title>The bagworm genome reveals a unique fibroin gene that provides high tensile strength.</title>
        <authorList>
            <person name="Kono N."/>
            <person name="Nakamura H."/>
            <person name="Ohtoshi R."/>
            <person name="Tomita M."/>
            <person name="Numata K."/>
            <person name="Arakawa K."/>
        </authorList>
    </citation>
    <scope>NUCLEOTIDE SEQUENCE [LARGE SCALE GENOMIC DNA]</scope>
</reference>
<keyword evidence="8" id="KW-1185">Reference proteome</keyword>
<evidence type="ECO:0000256" key="1">
    <source>
        <dbReference type="ARBA" id="ARBA00006080"/>
    </source>
</evidence>
<proteinExistence type="inferred from homology"/>
<dbReference type="STRING" id="151549.A0A4C1Z9I9"/>
<dbReference type="AlphaFoldDB" id="A0A4C1Z9I9"/>
<dbReference type="GO" id="GO:0005829">
    <property type="term" value="C:cytosol"/>
    <property type="evidence" value="ECO:0007669"/>
    <property type="project" value="GOC"/>
</dbReference>
<comment type="function">
    <text evidence="5">Acts as component of the GARP complex that is involved in retrograde transport from early and late endosomes to the trans-Golgi network (TGN).</text>
</comment>
<dbReference type="GO" id="GO:0048193">
    <property type="term" value="P:Golgi vesicle transport"/>
    <property type="evidence" value="ECO:0007669"/>
    <property type="project" value="TreeGrafter"/>
</dbReference>
<dbReference type="GO" id="GO:0006869">
    <property type="term" value="P:lipid transport"/>
    <property type="evidence" value="ECO:0007669"/>
    <property type="project" value="UniProtKB-UniRule"/>
</dbReference>
<dbReference type="GO" id="GO:0032456">
    <property type="term" value="P:endocytic recycling"/>
    <property type="evidence" value="ECO:0007669"/>
    <property type="project" value="TreeGrafter"/>
</dbReference>
<comment type="subcellular location">
    <subcellularLocation>
        <location evidence="5">Golgi apparatus</location>
        <location evidence="5">trans-Golgi network</location>
    </subcellularLocation>
</comment>
<dbReference type="GO" id="GO:0015031">
    <property type="term" value="P:protein transport"/>
    <property type="evidence" value="ECO:0007669"/>
    <property type="project" value="UniProtKB-UniRule"/>
</dbReference>
<dbReference type="InterPro" id="IPR014812">
    <property type="entry name" value="Vps51"/>
</dbReference>
<keyword evidence="3 5" id="KW-0813">Transport</keyword>
<accession>A0A4C1Z9I9</accession>
<dbReference type="GO" id="GO:0016020">
    <property type="term" value="C:membrane"/>
    <property type="evidence" value="ECO:0007669"/>
    <property type="project" value="TreeGrafter"/>
</dbReference>
<gene>
    <name evidence="7" type="primary">Vps51</name>
    <name evidence="7" type="ORF">EVAR_104022_1</name>
</gene>
<comment type="caution">
    <text evidence="7">The sequence shown here is derived from an EMBL/GenBank/DDBJ whole genome shotgun (WGS) entry which is preliminary data.</text>
</comment>
<dbReference type="PANTHER" id="PTHR15954">
    <property type="entry name" value="VACUOLAR PROTEIN SORTING-ASSOCIATED PROTEIN 51 HOMOLOG"/>
    <property type="match status" value="1"/>
</dbReference>
<dbReference type="Pfam" id="PF15469">
    <property type="entry name" value="Sec5"/>
    <property type="match status" value="1"/>
</dbReference>
<name>A0A4C1Z9I9_EUMVA</name>
<dbReference type="PANTHER" id="PTHR15954:SF4">
    <property type="entry name" value="VACUOLAR PROTEIN SORTING-ASSOCIATED PROTEIN 51 HOMOLOG"/>
    <property type="match status" value="1"/>
</dbReference>
<evidence type="ECO:0000313" key="8">
    <source>
        <dbReference type="Proteomes" id="UP000299102"/>
    </source>
</evidence>
<keyword evidence="5" id="KW-0653">Protein transport</keyword>
<dbReference type="OrthoDB" id="203678at2759"/>
<dbReference type="GO" id="GO:0007041">
    <property type="term" value="P:lysosomal transport"/>
    <property type="evidence" value="ECO:0007669"/>
    <property type="project" value="TreeGrafter"/>
</dbReference>
<dbReference type="InterPro" id="IPR039481">
    <property type="entry name" value="EXOC2/Sec5_N_dom"/>
</dbReference>
<dbReference type="GO" id="GO:0007030">
    <property type="term" value="P:Golgi organization"/>
    <property type="evidence" value="ECO:0007669"/>
    <property type="project" value="UniProtKB-UniRule"/>
</dbReference>
<dbReference type="Proteomes" id="UP000299102">
    <property type="component" value="Unassembled WGS sequence"/>
</dbReference>
<keyword evidence="4" id="KW-0175">Coiled coil</keyword>
<evidence type="ECO:0000256" key="3">
    <source>
        <dbReference type="ARBA" id="ARBA00022448"/>
    </source>
</evidence>
<evidence type="ECO:0000259" key="6">
    <source>
        <dbReference type="Pfam" id="PF15469"/>
    </source>
</evidence>
<feature type="domain" description="Exocyst complex component EXOC2/Sec5 N-terminal" evidence="6">
    <location>
        <begin position="11"/>
        <end position="141"/>
    </location>
</feature>
<dbReference type="EMBL" id="BGZK01001627">
    <property type="protein sequence ID" value="GBP83579.1"/>
    <property type="molecule type" value="Genomic_DNA"/>
</dbReference>
<dbReference type="SUPFAM" id="SSF74788">
    <property type="entry name" value="Cullin repeat-like"/>
    <property type="match status" value="1"/>
</dbReference>
<keyword evidence="5" id="KW-0333">Golgi apparatus</keyword>
<keyword evidence="5" id="KW-0445">Lipid transport</keyword>
<dbReference type="GO" id="GO:0000938">
    <property type="term" value="C:GARP complex"/>
    <property type="evidence" value="ECO:0007669"/>
    <property type="project" value="UniProtKB-UniRule"/>
</dbReference>
<organism evidence="7 8">
    <name type="scientific">Eumeta variegata</name>
    <name type="common">Bagworm moth</name>
    <name type="synonym">Eumeta japonica</name>
    <dbReference type="NCBI Taxonomy" id="151549"/>
    <lineage>
        <taxon>Eukaryota</taxon>
        <taxon>Metazoa</taxon>
        <taxon>Ecdysozoa</taxon>
        <taxon>Arthropoda</taxon>
        <taxon>Hexapoda</taxon>
        <taxon>Insecta</taxon>
        <taxon>Pterygota</taxon>
        <taxon>Neoptera</taxon>
        <taxon>Endopterygota</taxon>
        <taxon>Lepidoptera</taxon>
        <taxon>Glossata</taxon>
        <taxon>Ditrysia</taxon>
        <taxon>Tineoidea</taxon>
        <taxon>Psychidae</taxon>
        <taxon>Oiketicinae</taxon>
        <taxon>Eumeta</taxon>
    </lineage>
</organism>
<evidence type="ECO:0000313" key="7">
    <source>
        <dbReference type="EMBL" id="GBP83579.1"/>
    </source>
</evidence>